<keyword evidence="3" id="KW-1185">Reference proteome</keyword>
<accession>A0A8J7GGL9</accession>
<evidence type="ECO:0000313" key="3">
    <source>
        <dbReference type="Proteomes" id="UP000622552"/>
    </source>
</evidence>
<evidence type="ECO:0000313" key="2">
    <source>
        <dbReference type="EMBL" id="MBG6136342.1"/>
    </source>
</evidence>
<organism evidence="2 3">
    <name type="scientific">Longispora fulva</name>
    <dbReference type="NCBI Taxonomy" id="619741"/>
    <lineage>
        <taxon>Bacteria</taxon>
        <taxon>Bacillati</taxon>
        <taxon>Actinomycetota</taxon>
        <taxon>Actinomycetes</taxon>
        <taxon>Micromonosporales</taxon>
        <taxon>Micromonosporaceae</taxon>
        <taxon>Longispora</taxon>
    </lineage>
</organism>
<dbReference type="EMBL" id="JADOUF010000001">
    <property type="protein sequence ID" value="MBG6136342.1"/>
    <property type="molecule type" value="Genomic_DNA"/>
</dbReference>
<dbReference type="AlphaFoldDB" id="A0A8J7GGL9"/>
<dbReference type="InterPro" id="IPR025296">
    <property type="entry name" value="DUF4158"/>
</dbReference>
<feature type="domain" description="DUF4158" evidence="1">
    <location>
        <begin position="19"/>
        <end position="143"/>
    </location>
</feature>
<reference evidence="2" key="1">
    <citation type="submission" date="2020-11" db="EMBL/GenBank/DDBJ databases">
        <title>Sequencing the genomes of 1000 actinobacteria strains.</title>
        <authorList>
            <person name="Klenk H.-P."/>
        </authorList>
    </citation>
    <scope>NUCLEOTIDE SEQUENCE</scope>
    <source>
        <strain evidence="2">DSM 45356</strain>
    </source>
</reference>
<dbReference type="Pfam" id="PF13700">
    <property type="entry name" value="DUF4158"/>
    <property type="match status" value="1"/>
</dbReference>
<dbReference type="GO" id="GO:0004803">
    <property type="term" value="F:transposase activity"/>
    <property type="evidence" value="ECO:0007669"/>
    <property type="project" value="InterPro"/>
</dbReference>
<comment type="caution">
    <text evidence="2">The sequence shown here is derived from an EMBL/GenBank/DDBJ whole genome shotgun (WGS) entry which is preliminary data.</text>
</comment>
<name>A0A8J7GGL9_9ACTN</name>
<proteinExistence type="predicted"/>
<dbReference type="Proteomes" id="UP000622552">
    <property type="component" value="Unassembled WGS sequence"/>
</dbReference>
<protein>
    <recommendedName>
        <fullName evidence="1">DUF4158 domain-containing protein</fullName>
    </recommendedName>
</protein>
<sequence>MIDSIVSYVLGGLVATRDLFSAEELERLRGFAEVDRSELIRYFTLTPADEAFVRKFRGRDNVIGAAVQLCVLPWLGFVPDEVRTAPAAAAAWLSERLGVTVDELLPCGQRPQTRTDHLREIVAYLGWRQADGTYRRRIGRQLNKGENVHSLKRTLAYASEGAIRKRQHEQQAEQMWCLTLATNAIVTWMTEYHGLAVTALRTAGRHIDAEILAHIWPTHHENVHFYGTHTIDLAGELAQLDHDGYRPLRQVAREGDRS</sequence>
<evidence type="ECO:0000259" key="1">
    <source>
        <dbReference type="Pfam" id="PF13700"/>
    </source>
</evidence>
<gene>
    <name evidence="2" type="ORF">IW245_002536</name>
</gene>
<dbReference type="GO" id="GO:0006313">
    <property type="term" value="P:DNA transposition"/>
    <property type="evidence" value="ECO:0007669"/>
    <property type="project" value="InterPro"/>
</dbReference>